<keyword evidence="5" id="KW-1003">Cell membrane</keyword>
<comment type="caution">
    <text evidence="5">Lacks conserved residue(s) required for the propagation of feature annotation.</text>
</comment>
<feature type="domain" description="Mechanosensitive ion channel MscS" evidence="6">
    <location>
        <begin position="112"/>
        <end position="180"/>
    </location>
</feature>
<dbReference type="EMBL" id="CP104562">
    <property type="protein sequence ID" value="UXH76532.1"/>
    <property type="molecule type" value="Genomic_DNA"/>
</dbReference>
<dbReference type="InterPro" id="IPR023408">
    <property type="entry name" value="MscS_beta-dom_sf"/>
</dbReference>
<feature type="transmembrane region" description="Helical" evidence="5">
    <location>
        <begin position="101"/>
        <end position="123"/>
    </location>
</feature>
<dbReference type="InterPro" id="IPR010920">
    <property type="entry name" value="LSM_dom_sf"/>
</dbReference>
<protein>
    <recommendedName>
        <fullName evidence="5">Small-conductance mechanosensitive channel</fullName>
    </recommendedName>
</protein>
<keyword evidence="2 5" id="KW-0812">Transmembrane</keyword>
<reference evidence="7" key="1">
    <citation type="submission" date="2022-10" db="EMBL/GenBank/DDBJ databases">
        <title>Characterization and whole genome sequencing of a new Roseateles species, isolated from fresh water.</title>
        <authorList>
            <person name="Guliayeva D.Y."/>
            <person name="Akhremchuk A.E."/>
            <person name="Sikolenko M.A."/>
            <person name="Valentovich L.N."/>
            <person name="Sidarenka A.V."/>
        </authorList>
    </citation>
    <scope>NUCLEOTIDE SEQUENCE</scope>
    <source>
        <strain evidence="7">BIM B-1768</strain>
    </source>
</reference>
<comment type="subcellular location">
    <subcellularLocation>
        <location evidence="5">Cell inner membrane</location>
        <topology evidence="5">Multi-pass membrane protein</topology>
    </subcellularLocation>
    <subcellularLocation>
        <location evidence="1">Membrane</location>
    </subcellularLocation>
</comment>
<feature type="transmembrane region" description="Helical" evidence="5">
    <location>
        <begin position="63"/>
        <end position="81"/>
    </location>
</feature>
<proteinExistence type="inferred from homology"/>
<dbReference type="PANTHER" id="PTHR30221:SF8">
    <property type="entry name" value="SMALL-CONDUCTANCE MECHANOSENSITIVE CHANNEL"/>
    <property type="match status" value="1"/>
</dbReference>
<evidence type="ECO:0000256" key="2">
    <source>
        <dbReference type="ARBA" id="ARBA00022692"/>
    </source>
</evidence>
<evidence type="ECO:0000256" key="3">
    <source>
        <dbReference type="ARBA" id="ARBA00022989"/>
    </source>
</evidence>
<dbReference type="Pfam" id="PF00924">
    <property type="entry name" value="MS_channel_2nd"/>
    <property type="match status" value="1"/>
</dbReference>
<keyword evidence="4 5" id="KW-0472">Membrane</keyword>
<keyword evidence="8" id="KW-1185">Reference proteome</keyword>
<gene>
    <name evidence="7" type="ORF">N4261_15925</name>
</gene>
<feature type="transmembrane region" description="Helical" evidence="5">
    <location>
        <begin position="22"/>
        <end position="43"/>
    </location>
</feature>
<organism evidence="7 8">
    <name type="scientific">Roseateles amylovorans</name>
    <dbReference type="NCBI Taxonomy" id="2978473"/>
    <lineage>
        <taxon>Bacteria</taxon>
        <taxon>Pseudomonadati</taxon>
        <taxon>Pseudomonadota</taxon>
        <taxon>Betaproteobacteria</taxon>
        <taxon>Burkholderiales</taxon>
        <taxon>Sphaerotilaceae</taxon>
        <taxon>Roseateles</taxon>
    </lineage>
</organism>
<evidence type="ECO:0000313" key="7">
    <source>
        <dbReference type="EMBL" id="UXH76532.1"/>
    </source>
</evidence>
<comment type="similarity">
    <text evidence="5">Belongs to the MscS (TC 1.A.23) family.</text>
</comment>
<evidence type="ECO:0000259" key="6">
    <source>
        <dbReference type="Pfam" id="PF00924"/>
    </source>
</evidence>
<dbReference type="Proteomes" id="UP001064933">
    <property type="component" value="Chromosome"/>
</dbReference>
<dbReference type="SUPFAM" id="SSF50182">
    <property type="entry name" value="Sm-like ribonucleoproteins"/>
    <property type="match status" value="1"/>
</dbReference>
<comment type="subunit">
    <text evidence="5">Homoheptamer.</text>
</comment>
<evidence type="ECO:0000256" key="1">
    <source>
        <dbReference type="ARBA" id="ARBA00004370"/>
    </source>
</evidence>
<dbReference type="Gene3D" id="1.10.287.1260">
    <property type="match status" value="1"/>
</dbReference>
<keyword evidence="5" id="KW-0407">Ion channel</keyword>
<dbReference type="Gene3D" id="2.30.30.60">
    <property type="match status" value="1"/>
</dbReference>
<dbReference type="InterPro" id="IPR045275">
    <property type="entry name" value="MscS_archaea/bacteria_type"/>
</dbReference>
<name>A0ABY6AV29_9BURK</name>
<evidence type="ECO:0000256" key="5">
    <source>
        <dbReference type="RuleBase" id="RU369025"/>
    </source>
</evidence>
<keyword evidence="5" id="KW-0997">Cell inner membrane</keyword>
<keyword evidence="3 5" id="KW-1133">Transmembrane helix</keyword>
<dbReference type="InterPro" id="IPR006685">
    <property type="entry name" value="MscS_channel_2nd"/>
</dbReference>
<accession>A0ABY6AV29</accession>
<comment type="function">
    <text evidence="5">Mechanosensitive channel that participates in the regulation of osmotic pressure changes within the cell, opening in response to stretch forces in the membrane lipid bilayer, without the need for other proteins. Contributes to normal resistance to hypoosmotic shock. Forms an ion channel of 1.0 nanosiemens conductance with a slight preference for anions.</text>
</comment>
<sequence>MKKVIQSFHDYLPDWAAEWLDILIPTAQVVLIILGAWLSMRLARKALRKLSRTYALPMRMVDLSLRVIGFVVYGGALLWALERLGVSGAVLWTAFTGFATVGAVAFFAAWSVLSNLFCALLIFTTRAFRVGDVVELLESGDKPGIKGRVAEINLVYTTLQETGDTQHGTSLQLPNSLFFQRVLRRWHGNAS</sequence>
<evidence type="ECO:0000256" key="4">
    <source>
        <dbReference type="ARBA" id="ARBA00023136"/>
    </source>
</evidence>
<dbReference type="RefSeq" id="WP_261756264.1">
    <property type="nucleotide sequence ID" value="NZ_CP104562.2"/>
</dbReference>
<dbReference type="PANTHER" id="PTHR30221">
    <property type="entry name" value="SMALL-CONDUCTANCE MECHANOSENSITIVE CHANNEL"/>
    <property type="match status" value="1"/>
</dbReference>
<keyword evidence="5" id="KW-0813">Transport</keyword>
<evidence type="ECO:0000313" key="8">
    <source>
        <dbReference type="Proteomes" id="UP001064933"/>
    </source>
</evidence>
<keyword evidence="5" id="KW-0406">Ion transport</keyword>